<dbReference type="Gene3D" id="3.40.50.150">
    <property type="entry name" value="Vaccinia Virus protein VP39"/>
    <property type="match status" value="1"/>
</dbReference>
<accession>A0ABS8YC17</accession>
<name>A0ABS8YC17_9BACL</name>
<dbReference type="GO" id="GO:0032259">
    <property type="term" value="P:methylation"/>
    <property type="evidence" value="ECO:0007669"/>
    <property type="project" value="UniProtKB-KW"/>
</dbReference>
<protein>
    <submittedName>
        <fullName evidence="1">Phospholipid methyltransferase</fullName>
    </submittedName>
</protein>
<proteinExistence type="predicted"/>
<keyword evidence="2" id="KW-1185">Reference proteome</keyword>
<evidence type="ECO:0000313" key="2">
    <source>
        <dbReference type="Proteomes" id="UP001199916"/>
    </source>
</evidence>
<dbReference type="InterPro" id="IPR029063">
    <property type="entry name" value="SAM-dependent_MTases_sf"/>
</dbReference>
<dbReference type="SUPFAM" id="SSF53335">
    <property type="entry name" value="S-adenosyl-L-methionine-dependent methyltransferases"/>
    <property type="match status" value="1"/>
</dbReference>
<comment type="caution">
    <text evidence="1">The sequence shown here is derived from an EMBL/GenBank/DDBJ whole genome shotgun (WGS) entry which is preliminary data.</text>
</comment>
<keyword evidence="1" id="KW-0808">Transferase</keyword>
<reference evidence="1 2" key="1">
    <citation type="submission" date="2021-11" db="EMBL/GenBank/DDBJ databases">
        <title>Draft genome sequence of Paenibacillus profundus YoMME, a new Gram-positive bacteria with exoelectrogenic properties.</title>
        <authorList>
            <person name="Hubenova Y."/>
            <person name="Hubenova E."/>
            <person name="Manasiev Y."/>
            <person name="Peykov S."/>
            <person name="Mitov M."/>
        </authorList>
    </citation>
    <scope>NUCLEOTIDE SEQUENCE [LARGE SCALE GENOMIC DNA]</scope>
    <source>
        <strain evidence="1 2">YoMME</strain>
    </source>
</reference>
<organism evidence="1 2">
    <name type="scientific">Paenibacillus profundus</name>
    <dbReference type="NCBI Taxonomy" id="1173085"/>
    <lineage>
        <taxon>Bacteria</taxon>
        <taxon>Bacillati</taxon>
        <taxon>Bacillota</taxon>
        <taxon>Bacilli</taxon>
        <taxon>Bacillales</taxon>
        <taxon>Paenibacillaceae</taxon>
        <taxon>Paenibacillus</taxon>
    </lineage>
</organism>
<evidence type="ECO:0000313" key="1">
    <source>
        <dbReference type="EMBL" id="MCE5169007.1"/>
    </source>
</evidence>
<dbReference type="EMBL" id="JAJNBZ010000003">
    <property type="protein sequence ID" value="MCE5169007.1"/>
    <property type="molecule type" value="Genomic_DNA"/>
</dbReference>
<keyword evidence="1" id="KW-0489">Methyltransferase</keyword>
<dbReference type="CDD" id="cd02440">
    <property type="entry name" value="AdoMet_MTases"/>
    <property type="match status" value="1"/>
</dbReference>
<dbReference type="RefSeq" id="WP_233696117.1">
    <property type="nucleotide sequence ID" value="NZ_JAJNBZ010000003.1"/>
</dbReference>
<dbReference type="GO" id="GO:0008168">
    <property type="term" value="F:methyltransferase activity"/>
    <property type="evidence" value="ECO:0007669"/>
    <property type="project" value="UniProtKB-KW"/>
</dbReference>
<dbReference type="Proteomes" id="UP001199916">
    <property type="component" value="Unassembled WGS sequence"/>
</dbReference>
<gene>
    <name evidence="1" type="ORF">LQV63_06750</name>
</gene>
<sequence length="214" mass="24495">MKSVDASRRSSMLEWWDKALFFYKFIRSPQQIGSIFPSSEALASQMTKPVDWLLAEAVAELGSGTGVVTKHIRAKKQAHAAMLLFEKDTDMRRKLSYQYPDVFIGEDALLLYTTMQQQGLSQLDAVISGLPFAMFPFAVRESILDTVEQSLKPNGLFVTFQYTLHMRKRLEERFTMEHIQFVLWNLPPAFVYVCRKKPMGSMCTGIIKTSSFSR</sequence>